<proteinExistence type="predicted"/>
<dbReference type="AlphaFoldDB" id="A0A918VJT9"/>
<reference evidence="1" key="1">
    <citation type="journal article" date="2014" name="Int. J. Syst. Evol. Microbiol.">
        <title>Complete genome sequence of Corynebacterium casei LMG S-19264T (=DSM 44701T), isolated from a smear-ripened cheese.</title>
        <authorList>
            <consortium name="US DOE Joint Genome Institute (JGI-PGF)"/>
            <person name="Walter F."/>
            <person name="Albersmeier A."/>
            <person name="Kalinowski J."/>
            <person name="Ruckert C."/>
        </authorList>
    </citation>
    <scope>NUCLEOTIDE SEQUENCE</scope>
    <source>
        <strain evidence="1">KCTC 12711</strain>
    </source>
</reference>
<protein>
    <submittedName>
        <fullName evidence="1">Uncharacterized protein</fullName>
    </submittedName>
</protein>
<dbReference type="EMBL" id="BMXA01000002">
    <property type="protein sequence ID" value="GHA04815.1"/>
    <property type="molecule type" value="Genomic_DNA"/>
</dbReference>
<reference evidence="1" key="2">
    <citation type="submission" date="2020-09" db="EMBL/GenBank/DDBJ databases">
        <authorList>
            <person name="Sun Q."/>
            <person name="Kim S."/>
        </authorList>
    </citation>
    <scope>NUCLEOTIDE SEQUENCE</scope>
    <source>
        <strain evidence="1">KCTC 12711</strain>
    </source>
</reference>
<gene>
    <name evidence="1" type="ORF">GCM10008090_12860</name>
</gene>
<evidence type="ECO:0000313" key="2">
    <source>
        <dbReference type="Proteomes" id="UP000614811"/>
    </source>
</evidence>
<name>A0A918VJT9_9GAMM</name>
<evidence type="ECO:0000313" key="1">
    <source>
        <dbReference type="EMBL" id="GHA04815.1"/>
    </source>
</evidence>
<sequence length="76" mass="8331">MTVWVEGEMALDVEGLFSTQTHKVRLLGASQVVRNLTTKKLRCGALQCHRTATNPADAYNGYGTSESNFAMPLSTR</sequence>
<keyword evidence="2" id="KW-1185">Reference proteome</keyword>
<dbReference type="Proteomes" id="UP000614811">
    <property type="component" value="Unassembled WGS sequence"/>
</dbReference>
<comment type="caution">
    <text evidence="1">The sequence shown here is derived from an EMBL/GenBank/DDBJ whole genome shotgun (WGS) entry which is preliminary data.</text>
</comment>
<organism evidence="1 2">
    <name type="scientific">Arenicella chitinivorans</name>
    <dbReference type="NCBI Taxonomy" id="1329800"/>
    <lineage>
        <taxon>Bacteria</taxon>
        <taxon>Pseudomonadati</taxon>
        <taxon>Pseudomonadota</taxon>
        <taxon>Gammaproteobacteria</taxon>
        <taxon>Arenicellales</taxon>
        <taxon>Arenicellaceae</taxon>
        <taxon>Arenicella</taxon>
    </lineage>
</organism>
<accession>A0A918VJT9</accession>